<dbReference type="CDD" id="cd00430">
    <property type="entry name" value="PLPDE_III_AR"/>
    <property type="match status" value="1"/>
</dbReference>
<dbReference type="HAMAP" id="MF_01201">
    <property type="entry name" value="Ala_racemase"/>
    <property type="match status" value="1"/>
</dbReference>
<dbReference type="Gene3D" id="2.40.37.10">
    <property type="entry name" value="Lyase, Ornithine Decarboxylase, Chain A, domain 1"/>
    <property type="match status" value="1"/>
</dbReference>
<dbReference type="NCBIfam" id="TIGR00492">
    <property type="entry name" value="alr"/>
    <property type="match status" value="1"/>
</dbReference>
<dbReference type="SUPFAM" id="SSF51419">
    <property type="entry name" value="PLP-binding barrel"/>
    <property type="match status" value="1"/>
</dbReference>
<dbReference type="EC" id="5.1.1.1" evidence="4"/>
<evidence type="ECO:0000256" key="3">
    <source>
        <dbReference type="ARBA" id="ARBA00023235"/>
    </source>
</evidence>
<dbReference type="InterPro" id="IPR000821">
    <property type="entry name" value="Ala_racemase"/>
</dbReference>
<dbReference type="EMBL" id="PJKN01000005">
    <property type="protein sequence ID" value="PNC54864.1"/>
    <property type="molecule type" value="Genomic_DNA"/>
</dbReference>
<dbReference type="AlphaFoldDB" id="A0AAP8T8Z0"/>
<evidence type="ECO:0000256" key="6">
    <source>
        <dbReference type="PIRSR" id="PIRSR600821-52"/>
    </source>
</evidence>
<dbReference type="InterPro" id="IPR009006">
    <property type="entry name" value="Ala_racemase/Decarboxylase_C"/>
</dbReference>
<dbReference type="GO" id="GO:0005829">
    <property type="term" value="C:cytosol"/>
    <property type="evidence" value="ECO:0007669"/>
    <property type="project" value="TreeGrafter"/>
</dbReference>
<dbReference type="PRINTS" id="PR00992">
    <property type="entry name" value="ALARACEMASE"/>
</dbReference>
<evidence type="ECO:0000313" key="9">
    <source>
        <dbReference type="Proteomes" id="UP000235914"/>
    </source>
</evidence>
<sequence>MPATSPPRAWAEIDLGAIRHNLNVVKQAAKGEYYMPVVKAGAYGHGLEQVCRTLDSEGIAFFGVANVGEARRISQAGCRTRPYILGPAFPEEREEIVLNGWRSFISTMEEAEHYNSLARLYGKTLPIHLSVDTGMGRGGFLPDQLEELLSRLGELDSLHPEGLGAHLPCADEDREITLRQIALFERMAARIREKLPLKYCHLANSAASLDYEIPSNNMCRPGLVLYGFSPIDSPWASQLRPAMALFSRLTVVRTLPEGHGISYGGTYVTDHPTRVATVGIGYADGYLRSLAHKGARVMVDGVSCPLLGRVTMDQIIVDVSRAPHAEPGMTAEIMGPHIPVTELAEKAGTISWEIFTGIGPRVPRHYNY</sequence>
<feature type="active site" description="Proton acceptor; specific for D-alanine" evidence="4">
    <location>
        <position position="39"/>
    </location>
</feature>
<comment type="cofactor">
    <cofactor evidence="1 4 5">
        <name>pyridoxal 5'-phosphate</name>
        <dbReference type="ChEBI" id="CHEBI:597326"/>
    </cofactor>
</comment>
<dbReference type="GO" id="GO:0008784">
    <property type="term" value="F:alanine racemase activity"/>
    <property type="evidence" value="ECO:0007669"/>
    <property type="project" value="UniProtKB-UniRule"/>
</dbReference>
<comment type="similarity">
    <text evidence="4">Belongs to the alanine racemase family.</text>
</comment>
<proteinExistence type="inferred from homology"/>
<comment type="pathway">
    <text evidence="4">Amino-acid biosynthesis; D-alanine biosynthesis; D-alanine from L-alanine: step 1/1.</text>
</comment>
<dbReference type="InterPro" id="IPR001608">
    <property type="entry name" value="Ala_racemase_N"/>
</dbReference>
<evidence type="ECO:0000256" key="2">
    <source>
        <dbReference type="ARBA" id="ARBA00022898"/>
    </source>
</evidence>
<dbReference type="SUPFAM" id="SSF50621">
    <property type="entry name" value="Alanine racemase C-terminal domain-like"/>
    <property type="match status" value="1"/>
</dbReference>
<keyword evidence="2 4" id="KW-0663">Pyridoxal phosphate</keyword>
<organism evidence="8 9">
    <name type="scientific">Akkermansia muciniphila</name>
    <dbReference type="NCBI Taxonomy" id="239935"/>
    <lineage>
        <taxon>Bacteria</taxon>
        <taxon>Pseudomonadati</taxon>
        <taxon>Verrucomicrobiota</taxon>
        <taxon>Verrucomicrobiia</taxon>
        <taxon>Verrucomicrobiales</taxon>
        <taxon>Akkermansiaceae</taxon>
        <taxon>Akkermansia</taxon>
    </lineage>
</organism>
<dbReference type="PANTHER" id="PTHR30511:SF0">
    <property type="entry name" value="ALANINE RACEMASE, CATABOLIC-RELATED"/>
    <property type="match status" value="1"/>
</dbReference>
<keyword evidence="3 4" id="KW-0413">Isomerase</keyword>
<feature type="binding site" evidence="4 6">
    <location>
        <position position="137"/>
    </location>
    <ligand>
        <name>substrate</name>
    </ligand>
</feature>
<feature type="modified residue" description="N6-(pyridoxal phosphate)lysine" evidence="4 5">
    <location>
        <position position="39"/>
    </location>
</feature>
<reference evidence="8 9" key="1">
    <citation type="journal article" date="2017" name="BMC Genomics">
        <title>Genome sequencing of 39 Akkermansia muciniphila isolates reveals its population structure, genomic and functional diverisity, and global distribution in mammalian gut microbiotas.</title>
        <authorList>
            <person name="Guo X."/>
            <person name="Li S."/>
            <person name="Zhang J."/>
            <person name="Wu F."/>
            <person name="Li X."/>
            <person name="Wu D."/>
            <person name="Zhang M."/>
            <person name="Ou Z."/>
            <person name="Jie Z."/>
            <person name="Yan Q."/>
            <person name="Li P."/>
            <person name="Yi J."/>
            <person name="Peng Y."/>
        </authorList>
    </citation>
    <scope>NUCLEOTIDE SEQUENCE [LARGE SCALE GENOMIC DNA]</scope>
    <source>
        <strain evidence="8 9">GP43</strain>
    </source>
</reference>
<dbReference type="GO" id="GO:0030632">
    <property type="term" value="P:D-alanine biosynthetic process"/>
    <property type="evidence" value="ECO:0007669"/>
    <property type="project" value="UniProtKB-UniRule"/>
</dbReference>
<dbReference type="Proteomes" id="UP000235914">
    <property type="component" value="Unassembled WGS sequence"/>
</dbReference>
<evidence type="ECO:0000256" key="4">
    <source>
        <dbReference type="HAMAP-Rule" id="MF_01201"/>
    </source>
</evidence>
<comment type="catalytic activity">
    <reaction evidence="4">
        <text>L-alanine = D-alanine</text>
        <dbReference type="Rhea" id="RHEA:20249"/>
        <dbReference type="ChEBI" id="CHEBI:57416"/>
        <dbReference type="ChEBI" id="CHEBI:57972"/>
        <dbReference type="EC" id="5.1.1.1"/>
    </reaction>
</comment>
<evidence type="ECO:0000256" key="1">
    <source>
        <dbReference type="ARBA" id="ARBA00001933"/>
    </source>
</evidence>
<dbReference type="InterPro" id="IPR011079">
    <property type="entry name" value="Ala_racemase_C"/>
</dbReference>
<evidence type="ECO:0000259" key="7">
    <source>
        <dbReference type="SMART" id="SM01005"/>
    </source>
</evidence>
<comment type="function">
    <text evidence="4">Catalyzes the interconversion of L-alanine and D-alanine. May also act on other amino acids.</text>
</comment>
<gene>
    <name evidence="8" type="primary">alr</name>
    <name evidence="8" type="ORF">CXU09_09600</name>
</gene>
<comment type="caution">
    <text evidence="8">The sequence shown here is derived from an EMBL/GenBank/DDBJ whole genome shotgun (WGS) entry which is preliminary data.</text>
</comment>
<accession>A0AAP8T8Z0</accession>
<dbReference type="PANTHER" id="PTHR30511">
    <property type="entry name" value="ALANINE RACEMASE"/>
    <property type="match status" value="1"/>
</dbReference>
<feature type="binding site" evidence="4 6">
    <location>
        <position position="312"/>
    </location>
    <ligand>
        <name>substrate</name>
    </ligand>
</feature>
<evidence type="ECO:0000313" key="8">
    <source>
        <dbReference type="EMBL" id="PNC54864.1"/>
    </source>
</evidence>
<dbReference type="GO" id="GO:0030170">
    <property type="term" value="F:pyridoxal phosphate binding"/>
    <property type="evidence" value="ECO:0007669"/>
    <property type="project" value="UniProtKB-UniRule"/>
</dbReference>
<dbReference type="Pfam" id="PF00842">
    <property type="entry name" value="Ala_racemase_C"/>
    <property type="match status" value="1"/>
</dbReference>
<dbReference type="Pfam" id="PF01168">
    <property type="entry name" value="Ala_racemase_N"/>
    <property type="match status" value="1"/>
</dbReference>
<protein>
    <recommendedName>
        <fullName evidence="4">Alanine racemase</fullName>
        <ecNumber evidence="4">5.1.1.1</ecNumber>
    </recommendedName>
</protein>
<dbReference type="SMART" id="SM01005">
    <property type="entry name" value="Ala_racemase_C"/>
    <property type="match status" value="1"/>
</dbReference>
<evidence type="ECO:0000256" key="5">
    <source>
        <dbReference type="PIRSR" id="PIRSR600821-50"/>
    </source>
</evidence>
<dbReference type="RefSeq" id="WP_022196945.1">
    <property type="nucleotide sequence ID" value="NZ_BAABSF010000015.1"/>
</dbReference>
<dbReference type="Gene3D" id="3.20.20.10">
    <property type="entry name" value="Alanine racemase"/>
    <property type="match status" value="1"/>
</dbReference>
<feature type="domain" description="Alanine racemase C-terminal" evidence="7">
    <location>
        <begin position="242"/>
        <end position="367"/>
    </location>
</feature>
<dbReference type="InterPro" id="IPR029066">
    <property type="entry name" value="PLP-binding_barrel"/>
</dbReference>
<name>A0AAP8T8Z0_9BACT</name>
<feature type="active site" description="Proton acceptor; specific for L-alanine" evidence="4">
    <location>
        <position position="263"/>
    </location>
</feature>